<evidence type="ECO:0000256" key="9">
    <source>
        <dbReference type="ARBA" id="ARBA00023027"/>
    </source>
</evidence>
<dbReference type="PRINTS" id="PR00090">
    <property type="entry name" value="RNGDIOXGNASE"/>
</dbReference>
<dbReference type="GO" id="GO:0005506">
    <property type="term" value="F:iron ion binding"/>
    <property type="evidence" value="ECO:0007669"/>
    <property type="project" value="InterPro"/>
</dbReference>
<dbReference type="Proteomes" id="UP000306562">
    <property type="component" value="Chromosome"/>
</dbReference>
<evidence type="ECO:0000313" key="11">
    <source>
        <dbReference type="EMBL" id="VTR02003.1"/>
    </source>
</evidence>
<dbReference type="PROSITE" id="PS51296">
    <property type="entry name" value="RIESKE"/>
    <property type="match status" value="1"/>
</dbReference>
<keyword evidence="7" id="KW-0408">Iron</keyword>
<evidence type="ECO:0000256" key="3">
    <source>
        <dbReference type="ARBA" id="ARBA00022723"/>
    </source>
</evidence>
<evidence type="ECO:0000256" key="4">
    <source>
        <dbReference type="ARBA" id="ARBA00022797"/>
    </source>
</evidence>
<evidence type="ECO:0000256" key="7">
    <source>
        <dbReference type="ARBA" id="ARBA00023004"/>
    </source>
</evidence>
<dbReference type="SUPFAM" id="SSF50022">
    <property type="entry name" value="ISP domain"/>
    <property type="match status" value="1"/>
</dbReference>
<dbReference type="GO" id="GO:0018626">
    <property type="term" value="F:2-halobenzoate 1,2-dioxygenase activity"/>
    <property type="evidence" value="ECO:0007669"/>
    <property type="project" value="UniProtKB-EC"/>
</dbReference>
<dbReference type="Pfam" id="PF00848">
    <property type="entry name" value="Ring_hydroxyl_A"/>
    <property type="match status" value="1"/>
</dbReference>
<keyword evidence="5 11" id="KW-0223">Dioxygenase</keyword>
<sequence>MNGFIETDNLSYFKVNRQAYVSPQVYQQELEAVFDKSWLYLAHLSEVPAAGDFLTRDVGGRNLIFQRQGNGELAVFLNACSHRGARVCSEPQGNTQRFNCPYHGWTYDTAGSLIGQPDKAAYEHHGQCNLDLSLTRIKHSVYKGFVFIHFARTQNTLEDYLGQAVDYIDLILDQSESSLEIIPGAFDHAIQGNWKLLAENGVDAYHLPFAHKRYLEYLNSLGTDPASHKRTGEGLSLGNGHGLIMSGPPSTGRPIAYWSPLFPEALKAPIADKFEHLVQRFGLARAQTIAHTNKSLFIFPNLVINDILGLNIRTFFPVSATQVNVTVWGAGFSNESREERAARINGLISFIGPGGFGTPDDVEILESCQRAYAHSALGYSDFSRGMGPGTQRHTDEEQNRSFWREWSRRLGQQIPLRQLAIAV</sequence>
<dbReference type="GO" id="GO:0051537">
    <property type="term" value="F:2 iron, 2 sulfur cluster binding"/>
    <property type="evidence" value="ECO:0007669"/>
    <property type="project" value="UniProtKB-KW"/>
</dbReference>
<dbReference type="PROSITE" id="PS00570">
    <property type="entry name" value="RING_HYDROXYL_ALPHA"/>
    <property type="match status" value="1"/>
</dbReference>
<dbReference type="EMBL" id="LR590482">
    <property type="protein sequence ID" value="VTR02003.1"/>
    <property type="molecule type" value="Genomic_DNA"/>
</dbReference>
<keyword evidence="2" id="KW-0001">2Fe-2S</keyword>
<dbReference type="CDD" id="cd03469">
    <property type="entry name" value="Rieske_RO_Alpha_N"/>
    <property type="match status" value="1"/>
</dbReference>
<proteinExistence type="inferred from homology"/>
<dbReference type="EC" id="1.14.12.13" evidence="11"/>
<dbReference type="Gene3D" id="2.102.10.10">
    <property type="entry name" value="Rieske [2Fe-2S] iron-sulphur domain"/>
    <property type="match status" value="1"/>
</dbReference>
<dbReference type="InterPro" id="IPR001663">
    <property type="entry name" value="Rng_hydr_dOase-A"/>
</dbReference>
<dbReference type="InterPro" id="IPR036922">
    <property type="entry name" value="Rieske_2Fe-2S_sf"/>
</dbReference>
<keyword evidence="9" id="KW-0520">NAD</keyword>
<protein>
    <submittedName>
        <fullName evidence="11">Ring-hydroxylating dioxygenase, large terminal subunit</fullName>
        <ecNumber evidence="11">1.14.12.13</ecNumber>
    </submittedName>
</protein>
<dbReference type="RefSeq" id="WP_057023659.1">
    <property type="nucleotide sequence ID" value="NZ_CBCSGQ010000010.1"/>
</dbReference>
<name>A0AAX3IAA7_9PSED</name>
<dbReference type="Pfam" id="PF00355">
    <property type="entry name" value="Rieske"/>
    <property type="match status" value="1"/>
</dbReference>
<keyword evidence="4" id="KW-0058">Aromatic hydrocarbons catabolism</keyword>
<dbReference type="InterPro" id="IPR015881">
    <property type="entry name" value="ARHD_Rieske_2Fe_2S"/>
</dbReference>
<evidence type="ECO:0000256" key="2">
    <source>
        <dbReference type="ARBA" id="ARBA00022714"/>
    </source>
</evidence>
<gene>
    <name evidence="11" type="primary">cbdA</name>
    <name evidence="11" type="ORF">NCTC10696_03721</name>
</gene>
<evidence type="ECO:0000313" key="12">
    <source>
        <dbReference type="Proteomes" id="UP000306562"/>
    </source>
</evidence>
<keyword evidence="3" id="KW-0479">Metal-binding</keyword>
<evidence type="ECO:0000256" key="6">
    <source>
        <dbReference type="ARBA" id="ARBA00023002"/>
    </source>
</evidence>
<dbReference type="AlphaFoldDB" id="A0AAX3IAA7"/>
<evidence type="ECO:0000256" key="8">
    <source>
        <dbReference type="ARBA" id="ARBA00023014"/>
    </source>
</evidence>
<reference evidence="11 12" key="1">
    <citation type="submission" date="2019-05" db="EMBL/GenBank/DDBJ databases">
        <authorList>
            <consortium name="Pathogen Informatics"/>
        </authorList>
    </citation>
    <scope>NUCLEOTIDE SEQUENCE [LARGE SCALE GENOMIC DNA]</scope>
    <source>
        <strain evidence="11 12">NCTC10696</strain>
    </source>
</reference>
<evidence type="ECO:0000259" key="10">
    <source>
        <dbReference type="PROSITE" id="PS51296"/>
    </source>
</evidence>
<dbReference type="PANTHER" id="PTHR43756">
    <property type="entry name" value="CHOLINE MONOOXYGENASE, CHLOROPLASTIC"/>
    <property type="match status" value="1"/>
</dbReference>
<comment type="similarity">
    <text evidence="1">Belongs to the bacterial ring-hydroxylating dioxygenase alpha subunit family.</text>
</comment>
<evidence type="ECO:0000256" key="1">
    <source>
        <dbReference type="ARBA" id="ARBA00008751"/>
    </source>
</evidence>
<dbReference type="PANTHER" id="PTHR43756:SF1">
    <property type="entry name" value="3-PHENYLPROPIONATE_CINNAMIC ACID DIOXYGENASE SUBUNIT ALPHA"/>
    <property type="match status" value="1"/>
</dbReference>
<accession>A0AAX3IAA7</accession>
<dbReference type="SUPFAM" id="SSF55961">
    <property type="entry name" value="Bet v1-like"/>
    <property type="match status" value="1"/>
</dbReference>
<keyword evidence="8" id="KW-0411">Iron-sulfur</keyword>
<dbReference type="InterPro" id="IPR017941">
    <property type="entry name" value="Rieske_2Fe-2S"/>
</dbReference>
<evidence type="ECO:0000256" key="5">
    <source>
        <dbReference type="ARBA" id="ARBA00022964"/>
    </source>
</evidence>
<feature type="domain" description="Rieske" evidence="10">
    <location>
        <begin position="39"/>
        <end position="148"/>
    </location>
</feature>
<keyword evidence="6 11" id="KW-0560">Oxidoreductase</keyword>
<organism evidence="11 12">
    <name type="scientific">Pseudomonas synxantha</name>
    <dbReference type="NCBI Taxonomy" id="47883"/>
    <lineage>
        <taxon>Bacteria</taxon>
        <taxon>Pseudomonadati</taxon>
        <taxon>Pseudomonadota</taxon>
        <taxon>Gammaproteobacteria</taxon>
        <taxon>Pseudomonadales</taxon>
        <taxon>Pseudomonadaceae</taxon>
        <taxon>Pseudomonas</taxon>
    </lineage>
</organism>
<dbReference type="InterPro" id="IPR015879">
    <property type="entry name" value="Ring_hydroxy_dOase_asu_C_dom"/>
</dbReference>
<dbReference type="Gene3D" id="3.90.380.10">
    <property type="entry name" value="Naphthalene 1,2-dioxygenase Alpha Subunit, Chain A, domain 1"/>
    <property type="match status" value="1"/>
</dbReference>